<evidence type="ECO:0000259" key="5">
    <source>
        <dbReference type="PROSITE" id="PS50932"/>
    </source>
</evidence>
<evidence type="ECO:0000256" key="4">
    <source>
        <dbReference type="ARBA" id="ARBA00023163"/>
    </source>
</evidence>
<dbReference type="SMART" id="SM00354">
    <property type="entry name" value="HTH_LACI"/>
    <property type="match status" value="1"/>
</dbReference>
<dbReference type="CDD" id="cd01392">
    <property type="entry name" value="HTH_LacI"/>
    <property type="match status" value="1"/>
</dbReference>
<evidence type="ECO:0000256" key="2">
    <source>
        <dbReference type="ARBA" id="ARBA00023015"/>
    </source>
</evidence>
<dbReference type="InterPro" id="IPR028082">
    <property type="entry name" value="Peripla_BP_I"/>
</dbReference>
<dbReference type="SUPFAM" id="SSF53822">
    <property type="entry name" value="Periplasmic binding protein-like I"/>
    <property type="match status" value="1"/>
</dbReference>
<organism evidence="6 7">
    <name type="scientific">Scrofimicrobium canadense</name>
    <dbReference type="NCBI Taxonomy" id="2652290"/>
    <lineage>
        <taxon>Bacteria</taxon>
        <taxon>Bacillati</taxon>
        <taxon>Actinomycetota</taxon>
        <taxon>Actinomycetes</taxon>
        <taxon>Actinomycetales</taxon>
        <taxon>Actinomycetaceae</taxon>
        <taxon>Scrofimicrobium</taxon>
    </lineage>
</organism>
<name>A0A6N7W909_9ACTO</name>
<dbReference type="GO" id="GO:0003700">
    <property type="term" value="F:DNA-binding transcription factor activity"/>
    <property type="evidence" value="ECO:0007669"/>
    <property type="project" value="TreeGrafter"/>
</dbReference>
<reference evidence="6 7" key="1">
    <citation type="submission" date="2019-08" db="EMBL/GenBank/DDBJ databases">
        <title>In-depth cultivation of the pig gut microbiome towards novel bacterial diversity and tailored functional studies.</title>
        <authorList>
            <person name="Wylensek D."/>
            <person name="Hitch T.C.A."/>
            <person name="Clavel T."/>
        </authorList>
    </citation>
    <scope>NUCLEOTIDE SEQUENCE [LARGE SCALE GENOMIC DNA]</scope>
    <source>
        <strain evidence="6 7">WB03_NA08</strain>
    </source>
</reference>
<keyword evidence="7" id="KW-1185">Reference proteome</keyword>
<gene>
    <name evidence="6" type="ORF">FYJ24_07640</name>
</gene>
<sequence length="334" mass="36025">MGAAKRRAVTREDVARLAQVSTAVVSYVINDGPRPVAEDTRARVRWAIDQLGFRPNARARALSLGASFTYGVMVPNVQNMFHAAIVQALEDALAARDLSMLLAHARGAARMEEQTLNDMIGRGVDGVISLMTYTSEIEWMERNLSVPAVLMDRQSPLKGLVTICPDFEEGGFIATEHLISHGARTVVPVFGPMHAGERNSRLIGYQRAMEAAGLPEQKSVITAWSMRGGFEAAQVLLDRGQLPDAVFCFSDMMAVGFLSALSLRGLHAPDDIAVICFDGTDAARYSSPPLSSVTQPVQAMAEAAVAGVLRPKSTDIDHQVFPVSLTVRQSCGCQ</sequence>
<keyword evidence="3" id="KW-0238">DNA-binding</keyword>
<dbReference type="RefSeq" id="WP_154545191.1">
    <property type="nucleotide sequence ID" value="NZ_VULO01000008.1"/>
</dbReference>
<dbReference type="InterPro" id="IPR046335">
    <property type="entry name" value="LacI/GalR-like_sensor"/>
</dbReference>
<dbReference type="EMBL" id="VULO01000008">
    <property type="protein sequence ID" value="MSS84638.1"/>
    <property type="molecule type" value="Genomic_DNA"/>
</dbReference>
<keyword evidence="1" id="KW-0678">Repressor</keyword>
<dbReference type="PANTHER" id="PTHR30146">
    <property type="entry name" value="LACI-RELATED TRANSCRIPTIONAL REPRESSOR"/>
    <property type="match status" value="1"/>
</dbReference>
<dbReference type="AlphaFoldDB" id="A0A6N7W909"/>
<dbReference type="PROSITE" id="PS50932">
    <property type="entry name" value="HTH_LACI_2"/>
    <property type="match status" value="1"/>
</dbReference>
<dbReference type="InterPro" id="IPR000843">
    <property type="entry name" value="HTH_LacI"/>
</dbReference>
<dbReference type="PANTHER" id="PTHR30146:SF148">
    <property type="entry name" value="HTH-TYPE TRANSCRIPTIONAL REPRESSOR PURR-RELATED"/>
    <property type="match status" value="1"/>
</dbReference>
<dbReference type="Gene3D" id="1.10.260.40">
    <property type="entry name" value="lambda repressor-like DNA-binding domains"/>
    <property type="match status" value="1"/>
</dbReference>
<evidence type="ECO:0000313" key="6">
    <source>
        <dbReference type="EMBL" id="MSS84638.1"/>
    </source>
</evidence>
<dbReference type="Proteomes" id="UP000470875">
    <property type="component" value="Unassembled WGS sequence"/>
</dbReference>
<protein>
    <submittedName>
        <fullName evidence="6">LacI family transcriptional regulator</fullName>
    </submittedName>
</protein>
<evidence type="ECO:0000256" key="3">
    <source>
        <dbReference type="ARBA" id="ARBA00023125"/>
    </source>
</evidence>
<dbReference type="InterPro" id="IPR010982">
    <property type="entry name" value="Lambda_DNA-bd_dom_sf"/>
</dbReference>
<dbReference type="SUPFAM" id="SSF47413">
    <property type="entry name" value="lambda repressor-like DNA-binding domains"/>
    <property type="match status" value="1"/>
</dbReference>
<keyword evidence="2" id="KW-0805">Transcription regulation</keyword>
<dbReference type="Gene3D" id="3.40.50.2300">
    <property type="match status" value="2"/>
</dbReference>
<evidence type="ECO:0000313" key="7">
    <source>
        <dbReference type="Proteomes" id="UP000470875"/>
    </source>
</evidence>
<proteinExistence type="predicted"/>
<evidence type="ECO:0000256" key="1">
    <source>
        <dbReference type="ARBA" id="ARBA00022491"/>
    </source>
</evidence>
<accession>A0A6N7W909</accession>
<dbReference type="CDD" id="cd06267">
    <property type="entry name" value="PBP1_LacI_sugar_binding-like"/>
    <property type="match status" value="1"/>
</dbReference>
<dbReference type="Pfam" id="PF00356">
    <property type="entry name" value="LacI"/>
    <property type="match status" value="1"/>
</dbReference>
<comment type="caution">
    <text evidence="6">The sequence shown here is derived from an EMBL/GenBank/DDBJ whole genome shotgun (WGS) entry which is preliminary data.</text>
</comment>
<keyword evidence="4" id="KW-0804">Transcription</keyword>
<dbReference type="GO" id="GO:0000976">
    <property type="term" value="F:transcription cis-regulatory region binding"/>
    <property type="evidence" value="ECO:0007669"/>
    <property type="project" value="TreeGrafter"/>
</dbReference>
<dbReference type="Pfam" id="PF13377">
    <property type="entry name" value="Peripla_BP_3"/>
    <property type="match status" value="1"/>
</dbReference>
<feature type="domain" description="HTH lacI-type" evidence="5">
    <location>
        <begin position="9"/>
        <end position="64"/>
    </location>
</feature>